<proteinExistence type="predicted"/>
<evidence type="ECO:0000313" key="1">
    <source>
        <dbReference type="EMBL" id="CAG6760468.1"/>
    </source>
</evidence>
<name>A0A8D9ENE8_9HEMI</name>
<dbReference type="PANTHER" id="PTHR47027:SF20">
    <property type="entry name" value="REVERSE TRANSCRIPTASE-LIKE PROTEIN WITH RNA-DIRECTED DNA POLYMERASE DOMAIN"/>
    <property type="match status" value="1"/>
</dbReference>
<dbReference type="PANTHER" id="PTHR47027">
    <property type="entry name" value="REVERSE TRANSCRIPTASE DOMAIN-CONTAINING PROTEIN"/>
    <property type="match status" value="1"/>
</dbReference>
<accession>A0A8D9ENE8</accession>
<sequence length="184" mass="22119">MGTYRYLKSTSDIEQRIVQAKTSFNKKKTVFCSNNIDIEVRKRLVKSLVWSVALYGSETWTVSKADRKKLEAFEMWCWRRMKKVKWTDRVSNERVLGMVNERRQLWNTLTERRHKCIGHIYRHNNFVVNIIEGQREGQQGRGRPRMSYIKQIMEHAKVSRYSELKRVMNDRDVWRTRTANQSSD</sequence>
<evidence type="ECO:0008006" key="2">
    <source>
        <dbReference type="Google" id="ProtNLM"/>
    </source>
</evidence>
<reference evidence="1" key="1">
    <citation type="submission" date="2021-05" db="EMBL/GenBank/DDBJ databases">
        <authorList>
            <person name="Alioto T."/>
            <person name="Alioto T."/>
            <person name="Gomez Garrido J."/>
        </authorList>
    </citation>
    <scope>NUCLEOTIDE SEQUENCE</scope>
</reference>
<dbReference type="EMBL" id="HBUF01556504">
    <property type="protein sequence ID" value="CAG6760468.1"/>
    <property type="molecule type" value="Transcribed_RNA"/>
</dbReference>
<dbReference type="AlphaFoldDB" id="A0A8D9ENE8"/>
<protein>
    <recommendedName>
        <fullName evidence="2">Endonuclease-reverse transcriptase</fullName>
    </recommendedName>
</protein>
<organism evidence="1">
    <name type="scientific">Cacopsylla melanoneura</name>
    <dbReference type="NCBI Taxonomy" id="428564"/>
    <lineage>
        <taxon>Eukaryota</taxon>
        <taxon>Metazoa</taxon>
        <taxon>Ecdysozoa</taxon>
        <taxon>Arthropoda</taxon>
        <taxon>Hexapoda</taxon>
        <taxon>Insecta</taxon>
        <taxon>Pterygota</taxon>
        <taxon>Neoptera</taxon>
        <taxon>Paraneoptera</taxon>
        <taxon>Hemiptera</taxon>
        <taxon>Sternorrhyncha</taxon>
        <taxon>Psylloidea</taxon>
        <taxon>Psyllidae</taxon>
        <taxon>Psyllinae</taxon>
        <taxon>Cacopsylla</taxon>
    </lineage>
</organism>